<keyword evidence="4" id="KW-0479">Metal-binding</keyword>
<comment type="caution">
    <text evidence="5">The sequence shown here is derived from an EMBL/GenBank/DDBJ whole genome shotgun (WGS) entry which is preliminary data.</text>
</comment>
<dbReference type="Proteomes" id="UP001353858">
    <property type="component" value="Unassembled WGS sequence"/>
</dbReference>
<dbReference type="NCBIfam" id="TIGR01460">
    <property type="entry name" value="HAD-SF-IIA"/>
    <property type="match status" value="1"/>
</dbReference>
<dbReference type="GO" id="GO:0046872">
    <property type="term" value="F:metal ion binding"/>
    <property type="evidence" value="ECO:0007669"/>
    <property type="project" value="UniProtKB-KW"/>
</dbReference>
<dbReference type="InterPro" id="IPR006357">
    <property type="entry name" value="HAD-SF_hydro_IIA"/>
</dbReference>
<dbReference type="PANTHER" id="PTHR19288">
    <property type="entry name" value="4-NITROPHENYLPHOSPHATASE-RELATED"/>
    <property type="match status" value="1"/>
</dbReference>
<feature type="active site" description="Nucleophile" evidence="2">
    <location>
        <position position="25"/>
    </location>
</feature>
<protein>
    <recommendedName>
        <fullName evidence="7">4-nitrophenylphosphatase</fullName>
    </recommendedName>
</protein>
<keyword evidence="1" id="KW-0378">Hydrolase</keyword>
<organism evidence="5 6">
    <name type="scientific">Aquatica leii</name>
    <dbReference type="NCBI Taxonomy" id="1421715"/>
    <lineage>
        <taxon>Eukaryota</taxon>
        <taxon>Metazoa</taxon>
        <taxon>Ecdysozoa</taxon>
        <taxon>Arthropoda</taxon>
        <taxon>Hexapoda</taxon>
        <taxon>Insecta</taxon>
        <taxon>Pterygota</taxon>
        <taxon>Neoptera</taxon>
        <taxon>Endopterygota</taxon>
        <taxon>Coleoptera</taxon>
        <taxon>Polyphaga</taxon>
        <taxon>Elateriformia</taxon>
        <taxon>Elateroidea</taxon>
        <taxon>Lampyridae</taxon>
        <taxon>Luciolinae</taxon>
        <taxon>Aquatica</taxon>
    </lineage>
</organism>
<evidence type="ECO:0000256" key="1">
    <source>
        <dbReference type="PIRNR" id="PIRNR000915"/>
    </source>
</evidence>
<evidence type="ECO:0000256" key="3">
    <source>
        <dbReference type="PIRSR" id="PIRSR000915-2"/>
    </source>
</evidence>
<evidence type="ECO:0000256" key="4">
    <source>
        <dbReference type="PIRSR" id="PIRSR000915-3"/>
    </source>
</evidence>
<dbReference type="AlphaFoldDB" id="A0AAN7Q9E8"/>
<feature type="binding site" evidence="4">
    <location>
        <position position="25"/>
    </location>
    <ligand>
        <name>Mg(2+)</name>
        <dbReference type="ChEBI" id="CHEBI:18420"/>
    </ligand>
</feature>
<gene>
    <name evidence="5" type="ORF">RN001_003303</name>
</gene>
<dbReference type="PIRSF" id="PIRSF000915">
    <property type="entry name" value="PGP-type_phosphatase"/>
    <property type="match status" value="1"/>
</dbReference>
<dbReference type="Pfam" id="PF13242">
    <property type="entry name" value="Hydrolase_like"/>
    <property type="match status" value="1"/>
</dbReference>
<dbReference type="InterPro" id="IPR023214">
    <property type="entry name" value="HAD_sf"/>
</dbReference>
<dbReference type="SUPFAM" id="SSF56784">
    <property type="entry name" value="HAD-like"/>
    <property type="match status" value="1"/>
</dbReference>
<dbReference type="GO" id="GO:0016791">
    <property type="term" value="F:phosphatase activity"/>
    <property type="evidence" value="ECO:0007669"/>
    <property type="project" value="TreeGrafter"/>
</dbReference>
<dbReference type="Gene3D" id="3.40.50.1000">
    <property type="entry name" value="HAD superfamily/HAD-like"/>
    <property type="match status" value="2"/>
</dbReference>
<reference evidence="6" key="1">
    <citation type="submission" date="2023-01" db="EMBL/GenBank/DDBJ databases">
        <title>Key to firefly adult light organ development and bioluminescence: homeobox transcription factors regulate luciferase expression and transportation to peroxisome.</title>
        <authorList>
            <person name="Fu X."/>
        </authorList>
    </citation>
    <scope>NUCLEOTIDE SEQUENCE [LARGE SCALE GENOMIC DNA]</scope>
</reference>
<comment type="cofactor">
    <cofactor evidence="4">
        <name>Mg(2+)</name>
        <dbReference type="ChEBI" id="CHEBI:18420"/>
    </cofactor>
    <text evidence="4">Divalent metal ions. Mg(2+) is the most effective.</text>
</comment>
<evidence type="ECO:0000256" key="2">
    <source>
        <dbReference type="PIRSR" id="PIRSR000915-1"/>
    </source>
</evidence>
<dbReference type="GO" id="GO:0005737">
    <property type="term" value="C:cytoplasm"/>
    <property type="evidence" value="ECO:0007669"/>
    <property type="project" value="TreeGrafter"/>
</dbReference>
<evidence type="ECO:0000313" key="5">
    <source>
        <dbReference type="EMBL" id="KAK4887032.1"/>
    </source>
</evidence>
<feature type="binding site" evidence="4">
    <location>
        <position position="244"/>
    </location>
    <ligand>
        <name>Mg(2+)</name>
        <dbReference type="ChEBI" id="CHEBI:18420"/>
    </ligand>
</feature>
<name>A0AAN7Q9E8_9COLE</name>
<proteinExistence type="inferred from homology"/>
<dbReference type="InterPro" id="IPR036412">
    <property type="entry name" value="HAD-like_sf"/>
</dbReference>
<comment type="similarity">
    <text evidence="1">Belongs to the HAD-like hydrolase superfamily.</text>
</comment>
<feature type="binding site" evidence="4">
    <location>
        <position position="27"/>
    </location>
    <ligand>
        <name>Mg(2+)</name>
        <dbReference type="ChEBI" id="CHEBI:18420"/>
    </ligand>
</feature>
<dbReference type="Pfam" id="PF13344">
    <property type="entry name" value="Hydrolase_6"/>
    <property type="match status" value="1"/>
</dbReference>
<evidence type="ECO:0008006" key="7">
    <source>
        <dbReference type="Google" id="ProtNLM"/>
    </source>
</evidence>
<accession>A0AAN7Q9E8</accession>
<dbReference type="PANTHER" id="PTHR19288:SF4">
    <property type="entry name" value="RE04130P-RELATED"/>
    <property type="match status" value="1"/>
</dbReference>
<feature type="active site" description="Proton donor" evidence="2">
    <location>
        <position position="27"/>
    </location>
</feature>
<sequence>MSNLVNLSKEELTSFLNSFDNIFCDVDGVLWPRAGSVISGIKETFSKLDNFNKKVRFVTHNNLLGRNNLHKVLNDIVPGLAIDDVITPISIIITFLRTIKFNKEIFFIGHSASKTDLFEAGFKIALSGPEHTEDSLRGVINNLRDNENIGAVVLDFDPNVNYLKLVKAINYLQREDVLFLSASTGTFATIENRIILGGVMFQQIIEDASGRSATNFGKPSDALKRYLFNKYTIDSGSRNLFVGDTLDIDIKFGKLCGFQTLLVGNFKPENANQIVPDFYINNLALLHKII</sequence>
<feature type="binding site" evidence="3">
    <location>
        <position position="218"/>
    </location>
    <ligand>
        <name>substrate</name>
    </ligand>
</feature>
<evidence type="ECO:0000313" key="6">
    <source>
        <dbReference type="Proteomes" id="UP001353858"/>
    </source>
</evidence>
<keyword evidence="4" id="KW-0460">Magnesium</keyword>
<dbReference type="EMBL" id="JARPUR010000001">
    <property type="protein sequence ID" value="KAK4887032.1"/>
    <property type="molecule type" value="Genomic_DNA"/>
</dbReference>
<keyword evidence="6" id="KW-1185">Reference proteome</keyword>